<feature type="compositionally biased region" description="Polar residues" evidence="6">
    <location>
        <begin position="447"/>
        <end position="482"/>
    </location>
</feature>
<evidence type="ECO:0000256" key="6">
    <source>
        <dbReference type="SAM" id="MobiDB-lite"/>
    </source>
</evidence>
<name>J3NBL2_ORYBR</name>
<feature type="region of interest" description="Disordered" evidence="6">
    <location>
        <begin position="513"/>
        <end position="534"/>
    </location>
</feature>
<dbReference type="PANTHER" id="PTHR33304:SF49">
    <property type="entry name" value="OS12G0161500 PROTEIN"/>
    <property type="match status" value="1"/>
</dbReference>
<evidence type="ECO:0000256" key="1">
    <source>
        <dbReference type="ARBA" id="ARBA00022723"/>
    </source>
</evidence>
<reference evidence="8" key="1">
    <citation type="journal article" date="2013" name="Nat. Commun.">
        <title>Whole-genome sequencing of Oryza brachyantha reveals mechanisms underlying Oryza genome evolution.</title>
        <authorList>
            <person name="Chen J."/>
            <person name="Huang Q."/>
            <person name="Gao D."/>
            <person name="Wang J."/>
            <person name="Lang Y."/>
            <person name="Liu T."/>
            <person name="Li B."/>
            <person name="Bai Z."/>
            <person name="Luis Goicoechea J."/>
            <person name="Liang C."/>
            <person name="Chen C."/>
            <person name="Zhang W."/>
            <person name="Sun S."/>
            <person name="Liao Y."/>
            <person name="Zhang X."/>
            <person name="Yang L."/>
            <person name="Song C."/>
            <person name="Wang M."/>
            <person name="Shi J."/>
            <person name="Liu G."/>
            <person name="Liu J."/>
            <person name="Zhou H."/>
            <person name="Zhou W."/>
            <person name="Yu Q."/>
            <person name="An N."/>
            <person name="Chen Y."/>
            <person name="Cai Q."/>
            <person name="Wang B."/>
            <person name="Liu B."/>
            <person name="Min J."/>
            <person name="Huang Y."/>
            <person name="Wu H."/>
            <person name="Li Z."/>
            <person name="Zhang Y."/>
            <person name="Yin Y."/>
            <person name="Song W."/>
            <person name="Jiang J."/>
            <person name="Jackson S.A."/>
            <person name="Wing R.A."/>
            <person name="Wang J."/>
            <person name="Chen M."/>
        </authorList>
    </citation>
    <scope>NUCLEOTIDE SEQUENCE [LARGE SCALE GENOMIC DNA]</scope>
    <source>
        <strain evidence="8">cv. IRGC 101232</strain>
    </source>
</reference>
<keyword evidence="9" id="KW-1185">Reference proteome</keyword>
<evidence type="ECO:0000256" key="4">
    <source>
        <dbReference type="ARBA" id="ARBA00023015"/>
    </source>
</evidence>
<dbReference type="GO" id="GO:0140566">
    <property type="term" value="F:histone reader activity"/>
    <property type="evidence" value="ECO:0007669"/>
    <property type="project" value="InterPro"/>
</dbReference>
<accession>J3NBL2</accession>
<protein>
    <recommendedName>
        <fullName evidence="7">AIPP2-like SPOC-like domain-containing protein</fullName>
    </recommendedName>
</protein>
<keyword evidence="3" id="KW-0862">Zinc</keyword>
<proteinExistence type="predicted"/>
<dbReference type="AlphaFoldDB" id="J3NBL2"/>
<keyword evidence="2" id="KW-0863">Zinc-finger</keyword>
<dbReference type="PANTHER" id="PTHR33304">
    <property type="match status" value="1"/>
</dbReference>
<evidence type="ECO:0000256" key="3">
    <source>
        <dbReference type="ARBA" id="ARBA00022833"/>
    </source>
</evidence>
<dbReference type="Proteomes" id="UP000006038">
    <property type="component" value="Chromosome 12"/>
</dbReference>
<dbReference type="InterPro" id="IPR056280">
    <property type="entry name" value="AIPP2-like_SPOC"/>
</dbReference>
<dbReference type="EnsemblPlants" id="OB12G13700.1">
    <property type="protein sequence ID" value="OB12G13700.1"/>
    <property type="gene ID" value="OB12G13700"/>
</dbReference>
<feature type="compositionally biased region" description="Basic and acidic residues" evidence="6">
    <location>
        <begin position="403"/>
        <end position="417"/>
    </location>
</feature>
<feature type="region of interest" description="Disordered" evidence="6">
    <location>
        <begin position="55"/>
        <end position="76"/>
    </location>
</feature>
<evidence type="ECO:0000259" key="7">
    <source>
        <dbReference type="Pfam" id="PF23121"/>
    </source>
</evidence>
<feature type="domain" description="AIPP2-like SPOC-like" evidence="7">
    <location>
        <begin position="276"/>
        <end position="329"/>
    </location>
</feature>
<keyword evidence="1" id="KW-0479">Metal-binding</keyword>
<reference evidence="8" key="2">
    <citation type="submission" date="2013-04" db="UniProtKB">
        <authorList>
            <consortium name="EnsemblPlants"/>
        </authorList>
    </citation>
    <scope>IDENTIFICATION</scope>
</reference>
<sequence>MICSMVINSSQLKFGPSERRITSRFKSSRMIRIAKEHARTQRYMQRPKERTNSNVNITNVDTNTTKTSGVKKYGSSKVSTKEASKTFERNISQVSNKPMNFSGSCNAKVNSAYESSEVLASTSRIAHAYSITSETLPRDARDGLSDQNHGTLALEHMKKINLHKENLEGCVQQGRIPKSLLGEGDDANGSTSKQKMGQMLKKRKTIANDDNEDLEHLTSNDSTLKKKWREFDANEVVDVGSQNARHIKDCVPEVELTISKAIKWHCSLPVDEPIWRPDESFNQLVKEAMENDLAFCAVIDKTEMLIFHSIMLPRQYQTFQGKHYLWGLFRPRKDIVGLAEEQAANARSSMEHGMGLENQEGFKGGAEQVESSHVPNHSMDSEPKDPKVPKEEQAAHAVSSTDYAERSDNREGFKDGTEQVEFGRVLVPSMDIEPQDPEGAETRDTSDQNSVPTLGGSRANQPSVAATVPANQEQIDSSSRISPGSGWMFAFVAQPSPRFLELMQELEREGATIATMPRVTARPGQGQGQATARE</sequence>
<feature type="region of interest" description="Disordered" evidence="6">
    <location>
        <begin position="178"/>
        <end position="217"/>
    </location>
</feature>
<dbReference type="GO" id="GO:0008270">
    <property type="term" value="F:zinc ion binding"/>
    <property type="evidence" value="ECO:0007669"/>
    <property type="project" value="UniProtKB-KW"/>
</dbReference>
<feature type="region of interest" description="Disordered" evidence="6">
    <location>
        <begin position="364"/>
        <end position="485"/>
    </location>
</feature>
<keyword evidence="4" id="KW-0805">Transcription regulation</keyword>
<dbReference type="GO" id="GO:0034244">
    <property type="term" value="P:negative regulation of transcription elongation by RNA polymerase II"/>
    <property type="evidence" value="ECO:0007669"/>
    <property type="project" value="InterPro"/>
</dbReference>
<evidence type="ECO:0000313" key="9">
    <source>
        <dbReference type="Proteomes" id="UP000006038"/>
    </source>
</evidence>
<feature type="compositionally biased region" description="Basic and acidic residues" evidence="6">
    <location>
        <begin position="379"/>
        <end position="394"/>
    </location>
</feature>
<dbReference type="HOGENOM" id="CLU_041362_1_0_1"/>
<organism evidence="8">
    <name type="scientific">Oryza brachyantha</name>
    <name type="common">malo sina</name>
    <dbReference type="NCBI Taxonomy" id="4533"/>
    <lineage>
        <taxon>Eukaryota</taxon>
        <taxon>Viridiplantae</taxon>
        <taxon>Streptophyta</taxon>
        <taxon>Embryophyta</taxon>
        <taxon>Tracheophyta</taxon>
        <taxon>Spermatophyta</taxon>
        <taxon>Magnoliopsida</taxon>
        <taxon>Liliopsida</taxon>
        <taxon>Poales</taxon>
        <taxon>Poaceae</taxon>
        <taxon>BOP clade</taxon>
        <taxon>Oryzoideae</taxon>
        <taxon>Oryzeae</taxon>
        <taxon>Oryzinae</taxon>
        <taxon>Oryza</taxon>
    </lineage>
</organism>
<evidence type="ECO:0000256" key="2">
    <source>
        <dbReference type="ARBA" id="ARBA00022771"/>
    </source>
</evidence>
<evidence type="ECO:0000313" key="8">
    <source>
        <dbReference type="EnsemblPlants" id="OB12G13700.1"/>
    </source>
</evidence>
<keyword evidence="5" id="KW-0804">Transcription</keyword>
<dbReference type="Pfam" id="PF23121">
    <property type="entry name" value="SPOC_AIPP2"/>
    <property type="match status" value="1"/>
</dbReference>
<dbReference type="OMA" id="HSWKNAR"/>
<evidence type="ECO:0000256" key="5">
    <source>
        <dbReference type="ARBA" id="ARBA00023163"/>
    </source>
</evidence>
<dbReference type="InterPro" id="IPR049914">
    <property type="entry name" value="PHD1-3/5-6"/>
</dbReference>
<dbReference type="Gramene" id="OB12G13700.1">
    <property type="protein sequence ID" value="OB12G13700.1"/>
    <property type="gene ID" value="OB12G13700"/>
</dbReference>